<dbReference type="Gene3D" id="1.10.10.10">
    <property type="entry name" value="Winged helix-like DNA-binding domain superfamily/Winged helix DNA-binding domain"/>
    <property type="match status" value="1"/>
</dbReference>
<dbReference type="InterPro" id="IPR050679">
    <property type="entry name" value="Bact_HTH_transcr_reg"/>
</dbReference>
<dbReference type="FunFam" id="1.10.10.10:FF:000079">
    <property type="entry name" value="GntR family transcriptional regulator"/>
    <property type="match status" value="1"/>
</dbReference>
<evidence type="ECO:0000256" key="1">
    <source>
        <dbReference type="ARBA" id="ARBA00023015"/>
    </source>
</evidence>
<reference evidence="5" key="1">
    <citation type="submission" date="2015-09" db="EMBL/GenBank/DDBJ databases">
        <authorList>
            <consortium name="Pathogen Informatics"/>
        </authorList>
    </citation>
    <scope>NUCLEOTIDE SEQUENCE</scope>
    <source>
        <strain evidence="5">2789STDY5834896</strain>
    </source>
</reference>
<dbReference type="PANTHER" id="PTHR44846:SF1">
    <property type="entry name" value="MANNOSYL-D-GLYCERATE TRANSPORT_METABOLISM SYSTEM REPRESSOR MNGR-RELATED"/>
    <property type="match status" value="1"/>
</dbReference>
<evidence type="ECO:0000259" key="4">
    <source>
        <dbReference type="PROSITE" id="PS50949"/>
    </source>
</evidence>
<dbReference type="InterPro" id="IPR036388">
    <property type="entry name" value="WH-like_DNA-bd_sf"/>
</dbReference>
<dbReference type="Pfam" id="PF00392">
    <property type="entry name" value="GntR"/>
    <property type="match status" value="1"/>
</dbReference>
<dbReference type="SUPFAM" id="SSF64288">
    <property type="entry name" value="Chorismate lyase-like"/>
    <property type="match status" value="1"/>
</dbReference>
<evidence type="ECO:0000313" key="5">
    <source>
        <dbReference type="EMBL" id="SCJ88404.1"/>
    </source>
</evidence>
<dbReference type="InterPro" id="IPR000524">
    <property type="entry name" value="Tscrpt_reg_HTH_GntR"/>
</dbReference>
<dbReference type="PROSITE" id="PS50949">
    <property type="entry name" value="HTH_GNTR"/>
    <property type="match status" value="1"/>
</dbReference>
<dbReference type="AlphaFoldDB" id="A0A1C6K278"/>
<dbReference type="EMBL" id="FMHG01000002">
    <property type="protein sequence ID" value="SCJ88404.1"/>
    <property type="molecule type" value="Genomic_DNA"/>
</dbReference>
<dbReference type="Gene3D" id="3.40.1410.10">
    <property type="entry name" value="Chorismate lyase-like"/>
    <property type="match status" value="1"/>
</dbReference>
<keyword evidence="1" id="KW-0805">Transcription regulation</keyword>
<protein>
    <submittedName>
        <fullName evidence="5">Uncharacterized HTH-type transcriptional regulator yurK</fullName>
    </submittedName>
</protein>
<dbReference type="PANTHER" id="PTHR44846">
    <property type="entry name" value="MANNOSYL-D-GLYCERATE TRANSPORT/METABOLISM SYSTEM REPRESSOR MNGR-RELATED"/>
    <property type="match status" value="1"/>
</dbReference>
<evidence type="ECO:0000256" key="3">
    <source>
        <dbReference type="ARBA" id="ARBA00023163"/>
    </source>
</evidence>
<accession>A0A1C6K278</accession>
<organism evidence="5">
    <name type="scientific">uncultured Anaerotruncus sp</name>
    <dbReference type="NCBI Taxonomy" id="905011"/>
    <lineage>
        <taxon>Bacteria</taxon>
        <taxon>Bacillati</taxon>
        <taxon>Bacillota</taxon>
        <taxon>Clostridia</taxon>
        <taxon>Eubacteriales</taxon>
        <taxon>Oscillospiraceae</taxon>
        <taxon>Anaerotruncus</taxon>
        <taxon>environmental samples</taxon>
    </lineage>
</organism>
<dbReference type="PRINTS" id="PR00035">
    <property type="entry name" value="HTHGNTR"/>
</dbReference>
<sequence length="244" mass="27022">MIPTLTPDSGVTLYRQLIDALRSSIAAGEFSIDQKIPTETQLSQRYGISRITVREAIDALVEEGLLIRRQGKGTYVARPHIGRDMAEFRGFTNACEAGGQVAGTEVLSVGHQTAGEEEASFLGIRPGEPAVALRRLRFADGVPIMIEQNIFARHYSFLLQEDLSGSLYRVLQKYHITPSDTVKAIGISYASREEAALLQVEPGIALLCIDDYVRDSHQNPLHCARQIIRSDRYKLYMRGTCVGI</sequence>
<dbReference type="CDD" id="cd07377">
    <property type="entry name" value="WHTH_GntR"/>
    <property type="match status" value="1"/>
</dbReference>
<gene>
    <name evidence="5" type="primary">yurK_3</name>
    <name evidence="5" type="ORF">SAMEA3545359_02569</name>
</gene>
<dbReference type="GO" id="GO:0003700">
    <property type="term" value="F:DNA-binding transcription factor activity"/>
    <property type="evidence" value="ECO:0007669"/>
    <property type="project" value="InterPro"/>
</dbReference>
<dbReference type="InterPro" id="IPR036390">
    <property type="entry name" value="WH_DNA-bd_sf"/>
</dbReference>
<dbReference type="Pfam" id="PF07702">
    <property type="entry name" value="UTRA"/>
    <property type="match status" value="1"/>
</dbReference>
<name>A0A1C6K278_9FIRM</name>
<proteinExistence type="predicted"/>
<keyword evidence="2" id="KW-0238">DNA-binding</keyword>
<keyword evidence="3" id="KW-0804">Transcription</keyword>
<evidence type="ECO:0000256" key="2">
    <source>
        <dbReference type="ARBA" id="ARBA00023125"/>
    </source>
</evidence>
<dbReference type="SMART" id="SM00866">
    <property type="entry name" value="UTRA"/>
    <property type="match status" value="1"/>
</dbReference>
<feature type="domain" description="HTH gntR-type" evidence="4">
    <location>
        <begin position="11"/>
        <end position="79"/>
    </location>
</feature>
<dbReference type="SMART" id="SM00345">
    <property type="entry name" value="HTH_GNTR"/>
    <property type="match status" value="1"/>
</dbReference>
<dbReference type="SUPFAM" id="SSF46785">
    <property type="entry name" value="Winged helix' DNA-binding domain"/>
    <property type="match status" value="1"/>
</dbReference>
<dbReference type="GO" id="GO:0045892">
    <property type="term" value="P:negative regulation of DNA-templated transcription"/>
    <property type="evidence" value="ECO:0007669"/>
    <property type="project" value="TreeGrafter"/>
</dbReference>
<dbReference type="InterPro" id="IPR028978">
    <property type="entry name" value="Chorismate_lyase_/UTRA_dom_sf"/>
</dbReference>
<dbReference type="InterPro" id="IPR011663">
    <property type="entry name" value="UTRA"/>
</dbReference>
<dbReference type="GO" id="GO:0003677">
    <property type="term" value="F:DNA binding"/>
    <property type="evidence" value="ECO:0007669"/>
    <property type="project" value="UniProtKB-KW"/>
</dbReference>